<evidence type="ECO:0000256" key="1">
    <source>
        <dbReference type="SAM" id="Phobius"/>
    </source>
</evidence>
<comment type="caution">
    <text evidence="2">The sequence shown here is derived from an EMBL/GenBank/DDBJ whole genome shotgun (WGS) entry which is preliminary data.</text>
</comment>
<sequence length="217" mass="25004">MNPISIGLLYFFGSIAIGIFLGWIIGNYFKFEVGLMLGVFTPGLTSTFVAIQLFFIEYQARLQPGPNRFIGEADDFVFELLNASLVFMLIAVFLISFMMIFLHNSYTYYLQKRNQNYKKNLEPEPEKVPENFLAFLINFIFNIATFGGIPIVTCCAYFWTKDLFFSFQIGLGTTAIGILGHAIKALFQRDLSWSFYAFLLCFNFAAWIFALEFFEFM</sequence>
<keyword evidence="1" id="KW-0812">Transmembrane</keyword>
<keyword evidence="1" id="KW-0472">Membrane</keyword>
<feature type="transmembrane region" description="Helical" evidence="1">
    <location>
        <begin position="85"/>
        <end position="110"/>
    </location>
</feature>
<feature type="transmembrane region" description="Helical" evidence="1">
    <location>
        <begin position="165"/>
        <end position="183"/>
    </location>
</feature>
<evidence type="ECO:0000313" key="3">
    <source>
        <dbReference type="Proteomes" id="UP000001340"/>
    </source>
</evidence>
<dbReference type="AlphaFoldDB" id="A0A0E2D669"/>
<accession>A0A0E2D669</accession>
<gene>
    <name evidence="2" type="ORF">LEP1GSC105_0965</name>
</gene>
<evidence type="ECO:0000313" key="2">
    <source>
        <dbReference type="EMBL" id="EKR55419.1"/>
    </source>
</evidence>
<feature type="transmembrane region" description="Helical" evidence="1">
    <location>
        <begin position="131"/>
        <end position="159"/>
    </location>
</feature>
<name>A0A0E2D669_LEPIR</name>
<protein>
    <submittedName>
        <fullName evidence="2">Putative membrane protein</fullName>
    </submittedName>
</protein>
<dbReference type="EMBL" id="AHNR02000029">
    <property type="protein sequence ID" value="EKR55419.1"/>
    <property type="molecule type" value="Genomic_DNA"/>
</dbReference>
<dbReference type="RefSeq" id="WP_001068321.1">
    <property type="nucleotide sequence ID" value="NZ_AHNR02000029.1"/>
</dbReference>
<reference evidence="2 3" key="1">
    <citation type="submission" date="2012-10" db="EMBL/GenBank/DDBJ databases">
        <authorList>
            <person name="Harkins D.M."/>
            <person name="Durkin A.S."/>
            <person name="Brinkac L.M."/>
            <person name="Haft D.H."/>
            <person name="Selengut J.D."/>
            <person name="Sanka R."/>
            <person name="DePew J."/>
            <person name="Purushe J."/>
            <person name="Chanthongthip A."/>
            <person name="Lattana O."/>
            <person name="Phetsouvanh R."/>
            <person name="Newton P.N."/>
            <person name="Vinetz J.M."/>
            <person name="Sutton G.G."/>
            <person name="Nierman W.C."/>
            <person name="Fouts D.E."/>
        </authorList>
    </citation>
    <scope>NUCLEOTIDE SEQUENCE [LARGE SCALE GENOMIC DNA]</scope>
    <source>
        <strain evidence="2 3">UI 12758</strain>
    </source>
</reference>
<feature type="transmembrane region" description="Helical" evidence="1">
    <location>
        <begin position="195"/>
        <end position="214"/>
    </location>
</feature>
<dbReference type="Proteomes" id="UP000001340">
    <property type="component" value="Unassembled WGS sequence"/>
</dbReference>
<proteinExistence type="predicted"/>
<feature type="transmembrane region" description="Helical" evidence="1">
    <location>
        <begin position="6"/>
        <end position="26"/>
    </location>
</feature>
<keyword evidence="1" id="KW-1133">Transmembrane helix</keyword>
<feature type="transmembrane region" description="Helical" evidence="1">
    <location>
        <begin position="33"/>
        <end position="56"/>
    </location>
</feature>
<organism evidence="2 3">
    <name type="scientific">Leptospira interrogans str. UI 12758</name>
    <dbReference type="NCBI Taxonomy" id="1049938"/>
    <lineage>
        <taxon>Bacteria</taxon>
        <taxon>Pseudomonadati</taxon>
        <taxon>Spirochaetota</taxon>
        <taxon>Spirochaetia</taxon>
        <taxon>Leptospirales</taxon>
        <taxon>Leptospiraceae</taxon>
        <taxon>Leptospira</taxon>
    </lineage>
</organism>